<proteinExistence type="inferred from homology"/>
<evidence type="ECO:0000256" key="1">
    <source>
        <dbReference type="ARBA" id="ARBA00004141"/>
    </source>
</evidence>
<evidence type="ECO:0000313" key="10">
    <source>
        <dbReference type="Proteomes" id="UP001438707"/>
    </source>
</evidence>
<feature type="transmembrane region" description="Helical" evidence="8">
    <location>
        <begin position="183"/>
        <end position="202"/>
    </location>
</feature>
<accession>A0AAW1QKS3</accession>
<dbReference type="Gene3D" id="1.20.1250.20">
    <property type="entry name" value="MFS general substrate transporter like domains"/>
    <property type="match status" value="1"/>
</dbReference>
<feature type="compositionally biased region" description="Polar residues" evidence="7">
    <location>
        <begin position="10"/>
        <end position="26"/>
    </location>
</feature>
<feature type="region of interest" description="Disordered" evidence="7">
    <location>
        <begin position="62"/>
        <end position="95"/>
    </location>
</feature>
<evidence type="ECO:0000313" key="9">
    <source>
        <dbReference type="EMBL" id="KAK9822014.1"/>
    </source>
</evidence>
<dbReference type="GO" id="GO:0016020">
    <property type="term" value="C:membrane"/>
    <property type="evidence" value="ECO:0007669"/>
    <property type="project" value="UniProtKB-SubCell"/>
</dbReference>
<dbReference type="CDD" id="cd17484">
    <property type="entry name" value="MFS_FBT"/>
    <property type="match status" value="1"/>
</dbReference>
<feature type="region of interest" description="Disordered" evidence="7">
    <location>
        <begin position="1"/>
        <end position="26"/>
    </location>
</feature>
<dbReference type="SUPFAM" id="SSF103473">
    <property type="entry name" value="MFS general substrate transporter"/>
    <property type="match status" value="1"/>
</dbReference>
<evidence type="ECO:0000256" key="3">
    <source>
        <dbReference type="ARBA" id="ARBA00022448"/>
    </source>
</evidence>
<feature type="transmembrane region" description="Helical" evidence="8">
    <location>
        <begin position="114"/>
        <end position="138"/>
    </location>
</feature>
<dbReference type="InterPro" id="IPR036259">
    <property type="entry name" value="MFS_trans_sf"/>
</dbReference>
<feature type="transmembrane region" description="Helical" evidence="8">
    <location>
        <begin position="466"/>
        <end position="484"/>
    </location>
</feature>
<dbReference type="PANTHER" id="PTHR31585">
    <property type="entry name" value="FOLATE-BIOPTERIN TRANSPORTER 1, CHLOROPLASTIC"/>
    <property type="match status" value="1"/>
</dbReference>
<sequence length="542" mass="57714">MLVHRLPVHWQQQHKPASHSYYDSPTSARLTASSGRCRAIPGLKAQAPRMASFLKRSGWKLSSAPEDDRHSSPMVQQETGPETAPLKPKLKGVSGDAANPSTWRIMGLEPSPELLAISMVYFVQGILGLARLAVTYFYKDYFKLDPGTVAVLTSFGAAPWVVKPIYGFLSDTVPIFGYKRRSYLILCGLCGALSWSAMATVVDSPTAATAAVILGSLGTACSDVVVDSIVVERSRDQGQDMAGSLQSLCWGSAALGGVMSAYFSGSLVDAWGPRGVFAATAVFPLIVSVAALLISEKPTSLVPGAKVQLPAVEGLRASFLQQFQQLREAVTQRSIILPALFVFLWQATPTADTAMFFFETNKLGFTAEFLGRVRLAGALASLAGVATYNGLLKQVPLRRMFLWTACIGTVLGLTQLLLITGVNKELGLSNELFVLGDSLVLTVLGQVSFMPVLVLAAQLCPEGVEATLFATLMSILNGGAFVGSSGGALLTKVFGVTSTNFDRLAPLVLLCTLSSLAPLPLLGLVPDTKPGEEYKLTDKDDE</sequence>
<comment type="caution">
    <text evidence="9">The sequence shown here is derived from an EMBL/GenBank/DDBJ whole genome shotgun (WGS) entry which is preliminary data.</text>
</comment>
<comment type="subcellular location">
    <subcellularLocation>
        <location evidence="1">Membrane</location>
        <topology evidence="1">Multi-pass membrane protein</topology>
    </subcellularLocation>
</comment>
<reference evidence="9 10" key="1">
    <citation type="journal article" date="2024" name="Nat. Commun.">
        <title>Phylogenomics reveals the evolutionary origins of lichenization in chlorophyte algae.</title>
        <authorList>
            <person name="Puginier C."/>
            <person name="Libourel C."/>
            <person name="Otte J."/>
            <person name="Skaloud P."/>
            <person name="Haon M."/>
            <person name="Grisel S."/>
            <person name="Petersen M."/>
            <person name="Berrin J.G."/>
            <person name="Delaux P.M."/>
            <person name="Dal Grande F."/>
            <person name="Keller J."/>
        </authorList>
    </citation>
    <scope>NUCLEOTIDE SEQUENCE [LARGE SCALE GENOMIC DNA]</scope>
    <source>
        <strain evidence="9 10">SAG 2145</strain>
    </source>
</reference>
<name>A0AAW1QKS3_9CHLO</name>
<evidence type="ECO:0000256" key="2">
    <source>
        <dbReference type="ARBA" id="ARBA00007015"/>
    </source>
</evidence>
<evidence type="ECO:0000256" key="4">
    <source>
        <dbReference type="ARBA" id="ARBA00022692"/>
    </source>
</evidence>
<feature type="transmembrane region" description="Helical" evidence="8">
    <location>
        <begin position="144"/>
        <end position="162"/>
    </location>
</feature>
<dbReference type="Proteomes" id="UP001438707">
    <property type="component" value="Unassembled WGS sequence"/>
</dbReference>
<feature type="transmembrane region" description="Helical" evidence="8">
    <location>
        <begin position="369"/>
        <end position="388"/>
    </location>
</feature>
<feature type="transmembrane region" description="Helical" evidence="8">
    <location>
        <begin position="400"/>
        <end position="419"/>
    </location>
</feature>
<protein>
    <submittedName>
        <fullName evidence="9">Uncharacterized protein</fullName>
    </submittedName>
</protein>
<dbReference type="NCBIfam" id="TIGR00788">
    <property type="entry name" value="fbt"/>
    <property type="match status" value="1"/>
</dbReference>
<keyword evidence="4 8" id="KW-0812">Transmembrane</keyword>
<dbReference type="AlphaFoldDB" id="A0AAW1QKS3"/>
<dbReference type="PANTHER" id="PTHR31585:SF0">
    <property type="entry name" value="FOLATE-BIOPTERIN TRANSPORTER 1, CHLOROPLASTIC"/>
    <property type="match status" value="1"/>
</dbReference>
<dbReference type="Pfam" id="PF03092">
    <property type="entry name" value="BT1"/>
    <property type="match status" value="1"/>
</dbReference>
<keyword evidence="6 8" id="KW-0472">Membrane</keyword>
<feature type="transmembrane region" description="Helical" evidence="8">
    <location>
        <begin position="335"/>
        <end position="357"/>
    </location>
</feature>
<dbReference type="InterPro" id="IPR004324">
    <property type="entry name" value="FBT"/>
</dbReference>
<evidence type="ECO:0000256" key="6">
    <source>
        <dbReference type="ARBA" id="ARBA00023136"/>
    </source>
</evidence>
<evidence type="ECO:0000256" key="8">
    <source>
        <dbReference type="SAM" id="Phobius"/>
    </source>
</evidence>
<keyword evidence="5 8" id="KW-1133">Transmembrane helix</keyword>
<evidence type="ECO:0000256" key="7">
    <source>
        <dbReference type="SAM" id="MobiDB-lite"/>
    </source>
</evidence>
<feature type="transmembrane region" description="Helical" evidence="8">
    <location>
        <begin position="504"/>
        <end position="525"/>
    </location>
</feature>
<evidence type="ECO:0000256" key="5">
    <source>
        <dbReference type="ARBA" id="ARBA00022989"/>
    </source>
</evidence>
<dbReference type="EMBL" id="JALJOS010000034">
    <property type="protein sequence ID" value="KAK9822014.1"/>
    <property type="molecule type" value="Genomic_DNA"/>
</dbReference>
<keyword evidence="10" id="KW-1185">Reference proteome</keyword>
<comment type="similarity">
    <text evidence="2">Belongs to the major facilitator superfamily. Folate-biopterin transporter (TC 2.A.71) family.</text>
</comment>
<keyword evidence="3" id="KW-0813">Transport</keyword>
<feature type="transmembrane region" description="Helical" evidence="8">
    <location>
        <begin position="243"/>
        <end position="263"/>
    </location>
</feature>
<organism evidence="9 10">
    <name type="scientific">Apatococcus lobatus</name>
    <dbReference type="NCBI Taxonomy" id="904363"/>
    <lineage>
        <taxon>Eukaryota</taxon>
        <taxon>Viridiplantae</taxon>
        <taxon>Chlorophyta</taxon>
        <taxon>core chlorophytes</taxon>
        <taxon>Trebouxiophyceae</taxon>
        <taxon>Chlorellales</taxon>
        <taxon>Chlorellaceae</taxon>
        <taxon>Apatococcus</taxon>
    </lineage>
</organism>
<feature type="transmembrane region" description="Helical" evidence="8">
    <location>
        <begin position="439"/>
        <end position="459"/>
    </location>
</feature>
<feature type="transmembrane region" description="Helical" evidence="8">
    <location>
        <begin position="208"/>
        <end position="231"/>
    </location>
</feature>
<dbReference type="InterPro" id="IPR039309">
    <property type="entry name" value="BT1"/>
</dbReference>
<feature type="transmembrane region" description="Helical" evidence="8">
    <location>
        <begin position="275"/>
        <end position="294"/>
    </location>
</feature>
<gene>
    <name evidence="9" type="ORF">WJX74_000622</name>
</gene>